<reference evidence="1" key="2">
    <citation type="submission" date="2023-06" db="EMBL/GenBank/DDBJ databases">
        <authorList>
            <consortium name="Lawrence Berkeley National Laboratory"/>
            <person name="Haridas S."/>
            <person name="Hensen N."/>
            <person name="Bonometti L."/>
            <person name="Westerberg I."/>
            <person name="Brannstrom I.O."/>
            <person name="Guillou S."/>
            <person name="Cros-Aarteil S."/>
            <person name="Calhoun S."/>
            <person name="Kuo A."/>
            <person name="Mondo S."/>
            <person name="Pangilinan J."/>
            <person name="Riley R."/>
            <person name="Labutti K."/>
            <person name="Andreopoulos B."/>
            <person name="Lipzen A."/>
            <person name="Chen C."/>
            <person name="Yanf M."/>
            <person name="Daum C."/>
            <person name="Ng V."/>
            <person name="Clum A."/>
            <person name="Steindorff A."/>
            <person name="Ohm R."/>
            <person name="Martin F."/>
            <person name="Silar P."/>
            <person name="Natvig D."/>
            <person name="Lalanne C."/>
            <person name="Gautier V."/>
            <person name="Ament-Velasquez S.L."/>
            <person name="Kruys A."/>
            <person name="Hutchinson M.I."/>
            <person name="Powell A.J."/>
            <person name="Barry K."/>
            <person name="Miller A.N."/>
            <person name="Grigoriev I.V."/>
            <person name="Debuchy R."/>
            <person name="Gladieux P."/>
            <person name="Thoren M.H."/>
            <person name="Johannesson H."/>
        </authorList>
    </citation>
    <scope>NUCLEOTIDE SEQUENCE</scope>
    <source>
        <strain evidence="1">CBS 958.72</strain>
    </source>
</reference>
<dbReference type="Gene3D" id="3.40.50.1000">
    <property type="entry name" value="HAD superfamily/HAD-like"/>
    <property type="match status" value="1"/>
</dbReference>
<evidence type="ECO:0008006" key="3">
    <source>
        <dbReference type="Google" id="ProtNLM"/>
    </source>
</evidence>
<protein>
    <recommendedName>
        <fullName evidence="3">Magnesium-dependent phosphatase-1</fullName>
    </recommendedName>
</protein>
<accession>A0AAE0KAE6</accession>
<sequence length="126" mass="14594">MLCFSRFVAFDLDGTLWGGWLNEANIGLMGRVSNKLEDNLELVGDSTIIDRMNRNFCVKMSPDIPIIFAQLISNGLQIAIVSRNTNKKMHFKKIFGWSRIRHRDMLFFDDQAINLERELWQGTLTI</sequence>
<dbReference type="PANTHER" id="PTHR17901">
    <property type="entry name" value="MAGNESIUM-DEPENDENT PHOSPHATASE 1 MDP1"/>
    <property type="match status" value="1"/>
</dbReference>
<name>A0AAE0KAE6_9PEZI</name>
<dbReference type="AlphaFoldDB" id="A0AAE0KAE6"/>
<dbReference type="InterPro" id="IPR023214">
    <property type="entry name" value="HAD_sf"/>
</dbReference>
<evidence type="ECO:0000313" key="2">
    <source>
        <dbReference type="Proteomes" id="UP001287356"/>
    </source>
</evidence>
<dbReference type="InterPro" id="IPR036412">
    <property type="entry name" value="HAD-like_sf"/>
</dbReference>
<dbReference type="SUPFAM" id="SSF56784">
    <property type="entry name" value="HAD-like"/>
    <property type="match status" value="1"/>
</dbReference>
<proteinExistence type="predicted"/>
<gene>
    <name evidence="1" type="ORF">B0T24DRAFT_593285</name>
</gene>
<dbReference type="Pfam" id="PF12689">
    <property type="entry name" value="Acid_PPase"/>
    <property type="match status" value="1"/>
</dbReference>
<dbReference type="InterPro" id="IPR010036">
    <property type="entry name" value="MDP_1_eu_arc"/>
</dbReference>
<dbReference type="GO" id="GO:0003993">
    <property type="term" value="F:acid phosphatase activity"/>
    <property type="evidence" value="ECO:0007669"/>
    <property type="project" value="TreeGrafter"/>
</dbReference>
<comment type="caution">
    <text evidence="1">The sequence shown here is derived from an EMBL/GenBank/DDBJ whole genome shotgun (WGS) entry which is preliminary data.</text>
</comment>
<keyword evidence="2" id="KW-1185">Reference proteome</keyword>
<evidence type="ECO:0000313" key="1">
    <source>
        <dbReference type="EMBL" id="KAK3373044.1"/>
    </source>
</evidence>
<dbReference type="PANTHER" id="PTHR17901:SF14">
    <property type="entry name" value="MAGNESIUM-DEPENDENT PHOSPHATASE 1"/>
    <property type="match status" value="1"/>
</dbReference>
<dbReference type="EMBL" id="JAULSN010000004">
    <property type="protein sequence ID" value="KAK3373044.1"/>
    <property type="molecule type" value="Genomic_DNA"/>
</dbReference>
<reference evidence="1" key="1">
    <citation type="journal article" date="2023" name="Mol. Phylogenet. Evol.">
        <title>Genome-scale phylogeny and comparative genomics of the fungal order Sordariales.</title>
        <authorList>
            <person name="Hensen N."/>
            <person name="Bonometti L."/>
            <person name="Westerberg I."/>
            <person name="Brannstrom I.O."/>
            <person name="Guillou S."/>
            <person name="Cros-Aarteil S."/>
            <person name="Calhoun S."/>
            <person name="Haridas S."/>
            <person name="Kuo A."/>
            <person name="Mondo S."/>
            <person name="Pangilinan J."/>
            <person name="Riley R."/>
            <person name="LaButti K."/>
            <person name="Andreopoulos B."/>
            <person name="Lipzen A."/>
            <person name="Chen C."/>
            <person name="Yan M."/>
            <person name="Daum C."/>
            <person name="Ng V."/>
            <person name="Clum A."/>
            <person name="Steindorff A."/>
            <person name="Ohm R.A."/>
            <person name="Martin F."/>
            <person name="Silar P."/>
            <person name="Natvig D.O."/>
            <person name="Lalanne C."/>
            <person name="Gautier V."/>
            <person name="Ament-Velasquez S.L."/>
            <person name="Kruys A."/>
            <person name="Hutchinson M.I."/>
            <person name="Powell A.J."/>
            <person name="Barry K."/>
            <person name="Miller A.N."/>
            <person name="Grigoriev I.V."/>
            <person name="Debuchy R."/>
            <person name="Gladieux P."/>
            <person name="Hiltunen Thoren M."/>
            <person name="Johannesson H."/>
        </authorList>
    </citation>
    <scope>NUCLEOTIDE SEQUENCE</scope>
    <source>
        <strain evidence="1">CBS 958.72</strain>
    </source>
</reference>
<dbReference type="Proteomes" id="UP001287356">
    <property type="component" value="Unassembled WGS sequence"/>
</dbReference>
<organism evidence="1 2">
    <name type="scientific">Lasiosphaeria ovina</name>
    <dbReference type="NCBI Taxonomy" id="92902"/>
    <lineage>
        <taxon>Eukaryota</taxon>
        <taxon>Fungi</taxon>
        <taxon>Dikarya</taxon>
        <taxon>Ascomycota</taxon>
        <taxon>Pezizomycotina</taxon>
        <taxon>Sordariomycetes</taxon>
        <taxon>Sordariomycetidae</taxon>
        <taxon>Sordariales</taxon>
        <taxon>Lasiosphaeriaceae</taxon>
        <taxon>Lasiosphaeria</taxon>
    </lineage>
</organism>